<keyword evidence="3" id="KW-1185">Reference proteome</keyword>
<dbReference type="EMBL" id="VUJU01013836">
    <property type="protein sequence ID" value="KAF0703566.1"/>
    <property type="molecule type" value="Genomic_DNA"/>
</dbReference>
<evidence type="ECO:0000259" key="1">
    <source>
        <dbReference type="Pfam" id="PF12017"/>
    </source>
</evidence>
<dbReference type="OrthoDB" id="7312725at2759"/>
<evidence type="ECO:0000313" key="3">
    <source>
        <dbReference type="Proteomes" id="UP000478052"/>
    </source>
</evidence>
<accession>A0A6G0VQA7</accession>
<reference evidence="2 3" key="1">
    <citation type="submission" date="2019-08" db="EMBL/GenBank/DDBJ databases">
        <title>Whole genome of Aphis craccivora.</title>
        <authorList>
            <person name="Voronova N.V."/>
            <person name="Shulinski R.S."/>
            <person name="Bandarenka Y.V."/>
            <person name="Zhorov D.G."/>
            <person name="Warner D."/>
        </authorList>
    </citation>
    <scope>NUCLEOTIDE SEQUENCE [LARGE SCALE GENOMIC DNA]</scope>
    <source>
        <strain evidence="2">180601</strain>
        <tissue evidence="2">Whole Body</tissue>
    </source>
</reference>
<evidence type="ECO:0000313" key="2">
    <source>
        <dbReference type="EMBL" id="KAF0703566.1"/>
    </source>
</evidence>
<feature type="domain" description="THAP9-like helix-turn-helix" evidence="1">
    <location>
        <begin position="177"/>
        <end position="242"/>
    </location>
</feature>
<organism evidence="2 3">
    <name type="scientific">Aphis craccivora</name>
    <name type="common">Cowpea aphid</name>
    <dbReference type="NCBI Taxonomy" id="307492"/>
    <lineage>
        <taxon>Eukaryota</taxon>
        <taxon>Metazoa</taxon>
        <taxon>Ecdysozoa</taxon>
        <taxon>Arthropoda</taxon>
        <taxon>Hexapoda</taxon>
        <taxon>Insecta</taxon>
        <taxon>Pterygota</taxon>
        <taxon>Neoptera</taxon>
        <taxon>Paraneoptera</taxon>
        <taxon>Hemiptera</taxon>
        <taxon>Sternorrhyncha</taxon>
        <taxon>Aphidomorpha</taxon>
        <taxon>Aphidoidea</taxon>
        <taxon>Aphididae</taxon>
        <taxon>Aphidini</taxon>
        <taxon>Aphis</taxon>
        <taxon>Aphis</taxon>
    </lineage>
</organism>
<name>A0A6G0VQA7_APHCR</name>
<dbReference type="SUPFAM" id="SSF57716">
    <property type="entry name" value="Glucocorticoid receptor-like (DNA-binding domain)"/>
    <property type="match status" value="1"/>
</dbReference>
<dbReference type="AlphaFoldDB" id="A0A6G0VQA7"/>
<dbReference type="Pfam" id="PF12017">
    <property type="entry name" value="Tnp_P_element"/>
    <property type="match status" value="1"/>
</dbReference>
<protein>
    <submittedName>
        <fullName evidence="2">THAP domain-containing protein 1-like</fullName>
    </submittedName>
</protein>
<dbReference type="Proteomes" id="UP000478052">
    <property type="component" value="Unassembled WGS sequence"/>
</dbReference>
<proteinExistence type="predicted"/>
<sequence>MLYTYFTILSRLPSGPIQAEWVTFAFECGIHASMLKPLHSLFCSEHFNKNCFEKYVRTTLLKPDSVPSIMVQRIKCAKVLYPEKPVSVAVDLKNSSTNDTQNDIVIQVLSSEDPINNNCDPIPQVLVSDKSVSNEIWGPDQDDTPKRSLLKRTVSKYIQKVERQAKKIASIKMVISSLKQNNLLNDDELELFSEQFGKHNDLIKRFVKKGKGQKIPKKYSPELRKFAITLHFHSAKAYNFVTK</sequence>
<comment type="caution">
    <text evidence="2">The sequence shown here is derived from an EMBL/GenBank/DDBJ whole genome shotgun (WGS) entry which is preliminary data.</text>
</comment>
<dbReference type="InterPro" id="IPR021896">
    <property type="entry name" value="THAP9-like_HTH"/>
</dbReference>
<gene>
    <name evidence="2" type="ORF">FWK35_00030257</name>
</gene>